<dbReference type="OrthoDB" id="10408779at2759"/>
<gene>
    <name evidence="2" type="ORF">BDZ85DRAFT_277532</name>
</gene>
<dbReference type="Proteomes" id="UP000799538">
    <property type="component" value="Unassembled WGS sequence"/>
</dbReference>
<sequence>MLGSLDSGRQIRWRLGMLILEILLCASQGGEAVQRTREEIHDSALETAHLGQAVRCMHIVQHYYQAIGVIPKGLSEALIDLMGVTSEDLKIDGIVDVIRKSPLCIYIRHRRTWTYAYHDDAGTNPADMRGSRKRMILASIGLGRSLMTPKHNRRDQCRLTWQARSPSQ</sequence>
<reference evidence="3" key="1">
    <citation type="journal article" date="2020" name="Stud. Mycol.">
        <title>101 Dothideomycetes genomes: A test case for predicting lifestyles and emergence of pathogens.</title>
        <authorList>
            <person name="Haridas S."/>
            <person name="Albert R."/>
            <person name="Binder M."/>
            <person name="Bloem J."/>
            <person name="LaButti K."/>
            <person name="Salamov A."/>
            <person name="Andreopoulos B."/>
            <person name="Baker S."/>
            <person name="Barry K."/>
            <person name="Bills G."/>
            <person name="Bluhm B."/>
            <person name="Cannon C."/>
            <person name="Castanera R."/>
            <person name="Culley D."/>
            <person name="Daum C."/>
            <person name="Ezra D."/>
            <person name="Gonzalez J."/>
            <person name="Henrissat B."/>
            <person name="Kuo A."/>
            <person name="Liang C."/>
            <person name="Lipzen A."/>
            <person name="Lutzoni F."/>
            <person name="Magnuson J."/>
            <person name="Mondo S."/>
            <person name="Nolan M."/>
            <person name="Ohm R."/>
            <person name="Pangilinan J."/>
            <person name="Park H.-J."/>
            <person name="Ramirez L."/>
            <person name="Alfaro M."/>
            <person name="Sun H."/>
            <person name="Tritt A."/>
            <person name="Yoshinaga Y."/>
            <person name="Zwiers L.-H."/>
            <person name="Turgeon B."/>
            <person name="Goodwin S."/>
            <person name="Spatafora J."/>
            <person name="Crous P."/>
            <person name="Grigoriev I."/>
        </authorList>
    </citation>
    <scope>NUCLEOTIDE SEQUENCE [LARGE SCALE GENOMIC DNA]</scope>
    <source>
        <strain evidence="3">CECT 20119</strain>
    </source>
</reference>
<evidence type="ECO:0000313" key="3">
    <source>
        <dbReference type="Proteomes" id="UP000799538"/>
    </source>
</evidence>
<feature type="chain" id="PRO_5025538671" evidence="1">
    <location>
        <begin position="33"/>
        <end position="168"/>
    </location>
</feature>
<accession>A0A6A6GPU7</accession>
<keyword evidence="3" id="KW-1185">Reference proteome</keyword>
<feature type="signal peptide" evidence="1">
    <location>
        <begin position="1"/>
        <end position="32"/>
    </location>
</feature>
<organism evidence="2 3">
    <name type="scientific">Elsinoe ampelina</name>
    <dbReference type="NCBI Taxonomy" id="302913"/>
    <lineage>
        <taxon>Eukaryota</taxon>
        <taxon>Fungi</taxon>
        <taxon>Dikarya</taxon>
        <taxon>Ascomycota</taxon>
        <taxon>Pezizomycotina</taxon>
        <taxon>Dothideomycetes</taxon>
        <taxon>Dothideomycetidae</taxon>
        <taxon>Myriangiales</taxon>
        <taxon>Elsinoaceae</taxon>
        <taxon>Elsinoe</taxon>
    </lineage>
</organism>
<dbReference type="AlphaFoldDB" id="A0A6A6GPU7"/>
<evidence type="ECO:0000313" key="2">
    <source>
        <dbReference type="EMBL" id="KAF2227648.1"/>
    </source>
</evidence>
<dbReference type="EMBL" id="ML992501">
    <property type="protein sequence ID" value="KAF2227648.1"/>
    <property type="molecule type" value="Genomic_DNA"/>
</dbReference>
<evidence type="ECO:0000256" key="1">
    <source>
        <dbReference type="SAM" id="SignalP"/>
    </source>
</evidence>
<name>A0A6A6GPU7_9PEZI</name>
<proteinExistence type="predicted"/>
<keyword evidence="1" id="KW-0732">Signal</keyword>
<protein>
    <submittedName>
        <fullName evidence="2">Uncharacterized protein</fullName>
    </submittedName>
</protein>